<name>A0A0H5QRJ6_9EUKA</name>
<sequence length="135" mass="15147">EISMADQLVIDICDHIVMTCVDKAVCVALEGHHEDDAISVGSTPDHPKQIPFSLQMSSWLLDLHDHDDMIRSDPDRDCDLLHHIQCDRPLFTAHRTPSFRPFPSNVNPPNTIAGTRSLFAQDHVQLTGEDEQELA</sequence>
<proteinExistence type="predicted"/>
<feature type="non-terminal residue" evidence="1">
    <location>
        <position position="1"/>
    </location>
</feature>
<dbReference type="AlphaFoldDB" id="A0A0H5QRJ6"/>
<accession>A0A0H5QRJ6</accession>
<dbReference type="EMBL" id="HACM01003709">
    <property type="protein sequence ID" value="CRZ04151.1"/>
    <property type="molecule type" value="Transcribed_RNA"/>
</dbReference>
<organism evidence="1">
    <name type="scientific">Spongospora subterranea</name>
    <dbReference type="NCBI Taxonomy" id="70186"/>
    <lineage>
        <taxon>Eukaryota</taxon>
        <taxon>Sar</taxon>
        <taxon>Rhizaria</taxon>
        <taxon>Endomyxa</taxon>
        <taxon>Phytomyxea</taxon>
        <taxon>Plasmodiophorida</taxon>
        <taxon>Plasmodiophoridae</taxon>
        <taxon>Spongospora</taxon>
    </lineage>
</organism>
<protein>
    <submittedName>
        <fullName evidence="1">Uncharacterized protein</fullName>
    </submittedName>
</protein>
<reference evidence="1" key="1">
    <citation type="submission" date="2015-04" db="EMBL/GenBank/DDBJ databases">
        <title>The genome sequence of the plant pathogenic Rhizarian Plasmodiophora brassicae reveals insights in its biotrophic life cycle and the origin of chitin synthesis.</title>
        <authorList>
            <person name="Schwelm A."/>
            <person name="Fogelqvist J."/>
            <person name="Knaust A."/>
            <person name="Julke S."/>
            <person name="Lilja T."/>
            <person name="Dhandapani V."/>
            <person name="Bonilla-Rosso G."/>
            <person name="Karlsson M."/>
            <person name="Shevchenko A."/>
            <person name="Choi S.R."/>
            <person name="Kim H.G."/>
            <person name="Park J.Y."/>
            <person name="Lim Y.P."/>
            <person name="Ludwig-Muller J."/>
            <person name="Dixelius C."/>
        </authorList>
    </citation>
    <scope>NUCLEOTIDE SEQUENCE</scope>
    <source>
        <tissue evidence="1">Potato root galls</tissue>
    </source>
</reference>
<evidence type="ECO:0000313" key="1">
    <source>
        <dbReference type="EMBL" id="CRZ04151.1"/>
    </source>
</evidence>
<feature type="non-terminal residue" evidence="1">
    <location>
        <position position="135"/>
    </location>
</feature>